<dbReference type="Proteomes" id="UP000245872">
    <property type="component" value="Chromosome"/>
</dbReference>
<organism evidence="1 2">
    <name type="scientific">Candidatus Cardinium hertigii</name>
    <dbReference type="NCBI Taxonomy" id="247481"/>
    <lineage>
        <taxon>Bacteria</taxon>
        <taxon>Pseudomonadati</taxon>
        <taxon>Bacteroidota</taxon>
        <taxon>Cytophagia</taxon>
        <taxon>Cytophagales</taxon>
        <taxon>Amoebophilaceae</taxon>
        <taxon>Candidatus Cardinium</taxon>
    </lineage>
</organism>
<dbReference type="OrthoDB" id="1494985at2"/>
<evidence type="ECO:0008006" key="3">
    <source>
        <dbReference type="Google" id="ProtNLM"/>
    </source>
</evidence>
<dbReference type="KEGG" id="cher:DK880_00476"/>
<name>A0A2Z3LIB2_9BACT</name>
<dbReference type="AlphaFoldDB" id="A0A2Z3LIB2"/>
<evidence type="ECO:0000313" key="1">
    <source>
        <dbReference type="EMBL" id="AWN81800.1"/>
    </source>
</evidence>
<proteinExistence type="predicted"/>
<sequence length="53" mass="5928">MAKKVMATLSKGNQGRLTKLIQVKRSSKTGAYGFRSRMVSPEMVKEVLARKTE</sequence>
<dbReference type="Pfam" id="PF14128">
    <property type="entry name" value="DUF4295"/>
    <property type="match status" value="1"/>
</dbReference>
<gene>
    <name evidence="1" type="ORF">DK880_00476</name>
</gene>
<evidence type="ECO:0000313" key="2">
    <source>
        <dbReference type="Proteomes" id="UP000245872"/>
    </source>
</evidence>
<dbReference type="InterPro" id="IPR025379">
    <property type="entry name" value="DUF4295"/>
</dbReference>
<dbReference type="RefSeq" id="WP_109997224.1">
    <property type="nucleotide sequence ID" value="NZ_CP029619.1"/>
</dbReference>
<reference evidence="1 2" key="1">
    <citation type="submission" date="2018-05" db="EMBL/GenBank/DDBJ databases">
        <title>Candidatus Cardinium hertigii Genome Assembly.</title>
        <authorList>
            <person name="Showmaker K.C."/>
            <person name="Walden K.O."/>
            <person name="Fields C.J."/>
            <person name="Lambert K.N."/>
            <person name="Hudson M.E."/>
        </authorList>
    </citation>
    <scope>NUCLEOTIDE SEQUENCE [LARGE SCALE GENOMIC DNA]</scope>
    <source>
        <strain evidence="2">cHgTN10</strain>
    </source>
</reference>
<protein>
    <recommendedName>
        <fullName evidence="3">DUF4295 domain-containing protein</fullName>
    </recommendedName>
</protein>
<dbReference type="EMBL" id="CP029619">
    <property type="protein sequence ID" value="AWN81800.1"/>
    <property type="molecule type" value="Genomic_DNA"/>
</dbReference>
<keyword evidence="2" id="KW-1185">Reference proteome</keyword>
<accession>A0A2Z3LIB2</accession>